<dbReference type="SMART" id="SM01173">
    <property type="entry name" value="DUF4187"/>
    <property type="match status" value="1"/>
</dbReference>
<dbReference type="Proteomes" id="UP000604046">
    <property type="component" value="Unassembled WGS sequence"/>
</dbReference>
<dbReference type="Pfam" id="PF00226">
    <property type="entry name" value="DnaJ"/>
    <property type="match status" value="1"/>
</dbReference>
<dbReference type="PANTHER" id="PTHR43908">
    <property type="entry name" value="AT29763P-RELATED"/>
    <property type="match status" value="1"/>
</dbReference>
<dbReference type="SMART" id="SM00271">
    <property type="entry name" value="DnaJ"/>
    <property type="match status" value="1"/>
</dbReference>
<dbReference type="CDD" id="cd06257">
    <property type="entry name" value="DnaJ"/>
    <property type="match status" value="1"/>
</dbReference>
<feature type="region of interest" description="Disordered" evidence="1">
    <location>
        <begin position="154"/>
        <end position="179"/>
    </location>
</feature>
<dbReference type="OrthoDB" id="342454at2759"/>
<dbReference type="InterPro" id="IPR051100">
    <property type="entry name" value="DnaJ_subfamily_B/C"/>
</dbReference>
<evidence type="ECO:0000313" key="4">
    <source>
        <dbReference type="Proteomes" id="UP000604046"/>
    </source>
</evidence>
<feature type="compositionally biased region" description="Polar residues" evidence="1">
    <location>
        <begin position="295"/>
        <end position="305"/>
    </location>
</feature>
<dbReference type="SUPFAM" id="SSF46565">
    <property type="entry name" value="Chaperone J-domain"/>
    <property type="match status" value="1"/>
</dbReference>
<protein>
    <submittedName>
        <fullName evidence="3">ATJ49 protein</fullName>
    </submittedName>
</protein>
<dbReference type="InterPro" id="IPR001623">
    <property type="entry name" value="DnaJ_domain"/>
</dbReference>
<evidence type="ECO:0000259" key="2">
    <source>
        <dbReference type="PROSITE" id="PS50076"/>
    </source>
</evidence>
<dbReference type="PROSITE" id="PS50076">
    <property type="entry name" value="DNAJ_2"/>
    <property type="match status" value="1"/>
</dbReference>
<dbReference type="GO" id="GO:0030544">
    <property type="term" value="F:Hsp70 protein binding"/>
    <property type="evidence" value="ECO:0007669"/>
    <property type="project" value="TreeGrafter"/>
</dbReference>
<organism evidence="3 4">
    <name type="scientific">Symbiodinium natans</name>
    <dbReference type="NCBI Taxonomy" id="878477"/>
    <lineage>
        <taxon>Eukaryota</taxon>
        <taxon>Sar</taxon>
        <taxon>Alveolata</taxon>
        <taxon>Dinophyceae</taxon>
        <taxon>Suessiales</taxon>
        <taxon>Symbiodiniaceae</taxon>
        <taxon>Symbiodinium</taxon>
    </lineage>
</organism>
<dbReference type="GO" id="GO:0071218">
    <property type="term" value="P:cellular response to misfolded protein"/>
    <property type="evidence" value="ECO:0007669"/>
    <property type="project" value="TreeGrafter"/>
</dbReference>
<feature type="compositionally biased region" description="Basic and acidic residues" evidence="1">
    <location>
        <begin position="227"/>
        <end position="238"/>
    </location>
</feature>
<accession>A0A812S0M4</accession>
<evidence type="ECO:0000256" key="1">
    <source>
        <dbReference type="SAM" id="MobiDB-lite"/>
    </source>
</evidence>
<feature type="compositionally biased region" description="Polar residues" evidence="1">
    <location>
        <begin position="240"/>
        <end position="249"/>
    </location>
</feature>
<proteinExistence type="predicted"/>
<dbReference type="Pfam" id="PF13821">
    <property type="entry name" value="DUF4187"/>
    <property type="match status" value="1"/>
</dbReference>
<dbReference type="PANTHER" id="PTHR43908:SF6">
    <property type="entry name" value="J DOMAIN-CONTAINING PROTEIN DDB_G0295729"/>
    <property type="match status" value="1"/>
</dbReference>
<feature type="domain" description="J" evidence="2">
    <location>
        <begin position="21"/>
        <end position="87"/>
    </location>
</feature>
<keyword evidence="4" id="KW-1185">Reference proteome</keyword>
<feature type="region of interest" description="Disordered" evidence="1">
    <location>
        <begin position="285"/>
        <end position="315"/>
    </location>
</feature>
<dbReference type="GO" id="GO:0005789">
    <property type="term" value="C:endoplasmic reticulum membrane"/>
    <property type="evidence" value="ECO:0007669"/>
    <property type="project" value="TreeGrafter"/>
</dbReference>
<dbReference type="InterPro" id="IPR025239">
    <property type="entry name" value="DUF4187"/>
</dbReference>
<dbReference type="Gene3D" id="1.10.287.110">
    <property type="entry name" value="DnaJ domain"/>
    <property type="match status" value="1"/>
</dbReference>
<feature type="region of interest" description="Disordered" evidence="1">
    <location>
        <begin position="225"/>
        <end position="249"/>
    </location>
</feature>
<sequence>MAGEVPADPVQAAERILGSRGHFATLDLPEANVDAGSLRKQYRRLALAVHPDKCPHPQAKEAFQKLSEAFEVLCTEAGQRQALAEKGQRPAKRQRAKEDAKDVRAPWWDTTWEEFEKRFRQRDAGEAARQAEFEGGMKAQQSHRRVKEQISEAERAVEHCDRTKGRGPSALWPRRGDRPELRESGAASLRLTELLSYLRRSHCYCLYCGCVFDSATDLERNCPGFSEAEHERPGDRRATQAWNGGSEVSASVGTIMQHEPDPLDAFMSGMEDQLTQDMQKSVKAMKTRHMPQKGWSFQQQAQQNKNELKRLKRGR</sequence>
<gene>
    <name evidence="3" type="primary">ATJ49</name>
    <name evidence="3" type="ORF">SNAT2548_LOCUS25345</name>
</gene>
<reference evidence="3" key="1">
    <citation type="submission" date="2021-02" db="EMBL/GenBank/DDBJ databases">
        <authorList>
            <person name="Dougan E. K."/>
            <person name="Rhodes N."/>
            <person name="Thang M."/>
            <person name="Chan C."/>
        </authorList>
    </citation>
    <scope>NUCLEOTIDE SEQUENCE</scope>
</reference>
<evidence type="ECO:0000313" key="3">
    <source>
        <dbReference type="EMBL" id="CAE7457936.1"/>
    </source>
</evidence>
<dbReference type="AlphaFoldDB" id="A0A812S0M4"/>
<feature type="compositionally biased region" description="Basic and acidic residues" evidence="1">
    <location>
        <begin position="154"/>
        <end position="164"/>
    </location>
</feature>
<dbReference type="EMBL" id="CAJNDS010002389">
    <property type="protein sequence ID" value="CAE7457936.1"/>
    <property type="molecule type" value="Genomic_DNA"/>
</dbReference>
<comment type="caution">
    <text evidence="3">The sequence shown here is derived from an EMBL/GenBank/DDBJ whole genome shotgun (WGS) entry which is preliminary data.</text>
</comment>
<dbReference type="InterPro" id="IPR036869">
    <property type="entry name" value="J_dom_sf"/>
</dbReference>
<name>A0A812S0M4_9DINO</name>